<evidence type="ECO:0000256" key="1">
    <source>
        <dbReference type="SAM" id="MobiDB-lite"/>
    </source>
</evidence>
<feature type="compositionally biased region" description="Polar residues" evidence="1">
    <location>
        <begin position="48"/>
        <end position="60"/>
    </location>
</feature>
<comment type="caution">
    <text evidence="2">The sequence shown here is derived from an EMBL/GenBank/DDBJ whole genome shotgun (WGS) entry which is preliminary data.</text>
</comment>
<evidence type="ECO:0000313" key="3">
    <source>
        <dbReference type="Proteomes" id="UP000772434"/>
    </source>
</evidence>
<gene>
    <name evidence="2" type="ORF">BDP27DRAFT_1328206</name>
</gene>
<dbReference type="AlphaFoldDB" id="A0A9P5PTM2"/>
<feature type="compositionally biased region" description="Basic and acidic residues" evidence="1">
    <location>
        <begin position="317"/>
        <end position="328"/>
    </location>
</feature>
<feature type="region of interest" description="Disordered" evidence="1">
    <location>
        <begin position="300"/>
        <end position="328"/>
    </location>
</feature>
<organism evidence="2 3">
    <name type="scientific">Rhodocollybia butyracea</name>
    <dbReference type="NCBI Taxonomy" id="206335"/>
    <lineage>
        <taxon>Eukaryota</taxon>
        <taxon>Fungi</taxon>
        <taxon>Dikarya</taxon>
        <taxon>Basidiomycota</taxon>
        <taxon>Agaricomycotina</taxon>
        <taxon>Agaricomycetes</taxon>
        <taxon>Agaricomycetidae</taxon>
        <taxon>Agaricales</taxon>
        <taxon>Marasmiineae</taxon>
        <taxon>Omphalotaceae</taxon>
        <taxon>Rhodocollybia</taxon>
    </lineage>
</organism>
<feature type="compositionally biased region" description="Basic residues" evidence="1">
    <location>
        <begin position="107"/>
        <end position="117"/>
    </location>
</feature>
<reference evidence="2" key="1">
    <citation type="submission" date="2020-11" db="EMBL/GenBank/DDBJ databases">
        <authorList>
            <consortium name="DOE Joint Genome Institute"/>
            <person name="Ahrendt S."/>
            <person name="Riley R."/>
            <person name="Andreopoulos W."/>
            <person name="Labutti K."/>
            <person name="Pangilinan J."/>
            <person name="Ruiz-Duenas F.J."/>
            <person name="Barrasa J.M."/>
            <person name="Sanchez-Garcia M."/>
            <person name="Camarero S."/>
            <person name="Miyauchi S."/>
            <person name="Serrano A."/>
            <person name="Linde D."/>
            <person name="Babiker R."/>
            <person name="Drula E."/>
            <person name="Ayuso-Fernandez I."/>
            <person name="Pacheco R."/>
            <person name="Padilla G."/>
            <person name="Ferreira P."/>
            <person name="Barriuso J."/>
            <person name="Kellner H."/>
            <person name="Castanera R."/>
            <person name="Alfaro M."/>
            <person name="Ramirez L."/>
            <person name="Pisabarro A.G."/>
            <person name="Kuo A."/>
            <person name="Tritt A."/>
            <person name="Lipzen A."/>
            <person name="He G."/>
            <person name="Yan M."/>
            <person name="Ng V."/>
            <person name="Cullen D."/>
            <person name="Martin F."/>
            <person name="Rosso M.-N."/>
            <person name="Henrissat B."/>
            <person name="Hibbett D."/>
            <person name="Martinez A.T."/>
            <person name="Grigoriev I.V."/>
        </authorList>
    </citation>
    <scope>NUCLEOTIDE SEQUENCE</scope>
    <source>
        <strain evidence="2">AH 40177</strain>
    </source>
</reference>
<protein>
    <submittedName>
        <fullName evidence="2">Uncharacterized protein</fullName>
    </submittedName>
</protein>
<accession>A0A9P5PTM2</accession>
<feature type="region of interest" description="Disordered" evidence="1">
    <location>
        <begin position="182"/>
        <end position="244"/>
    </location>
</feature>
<evidence type="ECO:0000313" key="2">
    <source>
        <dbReference type="EMBL" id="KAF9067885.1"/>
    </source>
</evidence>
<dbReference type="Proteomes" id="UP000772434">
    <property type="component" value="Unassembled WGS sequence"/>
</dbReference>
<feature type="compositionally biased region" description="Polar residues" evidence="1">
    <location>
        <begin position="188"/>
        <end position="213"/>
    </location>
</feature>
<feature type="compositionally biased region" description="Polar residues" evidence="1">
    <location>
        <begin position="122"/>
        <end position="141"/>
    </location>
</feature>
<keyword evidence="3" id="KW-1185">Reference proteome</keyword>
<feature type="region of interest" description="Disordered" evidence="1">
    <location>
        <begin position="1"/>
        <end position="144"/>
    </location>
</feature>
<feature type="compositionally biased region" description="Polar residues" evidence="1">
    <location>
        <begin position="387"/>
        <end position="411"/>
    </location>
</feature>
<name>A0A9P5PTM2_9AGAR</name>
<feature type="compositionally biased region" description="Polar residues" evidence="1">
    <location>
        <begin position="23"/>
        <end position="38"/>
    </location>
</feature>
<dbReference type="OrthoDB" id="2989516at2759"/>
<proteinExistence type="predicted"/>
<dbReference type="EMBL" id="JADNRY010000067">
    <property type="protein sequence ID" value="KAF9067885.1"/>
    <property type="molecule type" value="Genomic_DNA"/>
</dbReference>
<feature type="compositionally biased region" description="Polar residues" evidence="1">
    <location>
        <begin position="303"/>
        <end position="313"/>
    </location>
</feature>
<feature type="compositionally biased region" description="Basic and acidic residues" evidence="1">
    <location>
        <begin position="68"/>
        <end position="95"/>
    </location>
</feature>
<feature type="region of interest" description="Disordered" evidence="1">
    <location>
        <begin position="370"/>
        <end position="438"/>
    </location>
</feature>
<sequence length="520" mass="58367">MDEDFDAYTLETREPALTEMIGQGNSTTRPTSWAQTSPPMDEDFDAWTYTNTAGPVTGTGTIYEEDEYAYRPHSEEDQEQRRERERERNSDRGYEEGSECSGDSRPRLKRRNRRKLGRSFPLTVSASRASGSSVHIHTQQNKNEKNHSNLYKAEEFHHPNAQEHGRFRERREVSEQSFSLLHRPDTTDLPSGTGQSRLKVTKSKSQTGSSATRVGNGLRKDAGAHGLRRRGSHVHQTITRRGPTHDYEVVDSRVLEEGPERTVTISTWREKVADEANRRSEVEMSVYYLNADDFFVERPGGNEQASLNSSGRNRSVKGKEKQRDLLDDGWRRSKPTYYRSASLPRACTPWLSGTNLVDATEEMSRVSKAKATTGSKDNNPIAEWIPQSGNPGPRTSTPVHRYRGQNSTGNRISVIDSKPMNGMHVSGSRHGAGSESSTITSMNIPDSAPALEVLLSSCEPSLLYLAPMLVGLGIRTKEHLRAVGKLGEETRNKEVREEALKRGMTNLEWAILLDRLRQNG</sequence>